<dbReference type="WBParaSite" id="DME_0000758701-mRNA-1">
    <property type="protein sequence ID" value="DME_0000758701-mRNA-1"/>
    <property type="gene ID" value="DME_0000758701"/>
</dbReference>
<evidence type="ECO:0000313" key="5">
    <source>
        <dbReference type="WBParaSite" id="DME_0000758701-mRNA-1"/>
    </source>
</evidence>
<feature type="domain" description="ATP-dependent helicase C-terminal" evidence="1">
    <location>
        <begin position="5"/>
        <end position="60"/>
    </location>
</feature>
<evidence type="ECO:0000259" key="1">
    <source>
        <dbReference type="Pfam" id="PF13307"/>
    </source>
</evidence>
<evidence type="ECO:0000313" key="4">
    <source>
        <dbReference type="Proteomes" id="UP000274756"/>
    </source>
</evidence>
<dbReference type="Proteomes" id="UP000038040">
    <property type="component" value="Unplaced"/>
</dbReference>
<organism evidence="3 5">
    <name type="scientific">Dracunculus medinensis</name>
    <name type="common">Guinea worm</name>
    <dbReference type="NCBI Taxonomy" id="318479"/>
    <lineage>
        <taxon>Eukaryota</taxon>
        <taxon>Metazoa</taxon>
        <taxon>Ecdysozoa</taxon>
        <taxon>Nematoda</taxon>
        <taxon>Chromadorea</taxon>
        <taxon>Rhabditida</taxon>
        <taxon>Spirurina</taxon>
        <taxon>Dracunculoidea</taxon>
        <taxon>Dracunculidae</taxon>
        <taxon>Dracunculus</taxon>
    </lineage>
</organism>
<dbReference type="GO" id="GO:1990918">
    <property type="term" value="P:double-strand break repair involved in meiotic recombination"/>
    <property type="evidence" value="ECO:0007669"/>
    <property type="project" value="TreeGrafter"/>
</dbReference>
<dbReference type="GO" id="GO:0016818">
    <property type="term" value="F:hydrolase activity, acting on acid anhydrides, in phosphorus-containing anhydrides"/>
    <property type="evidence" value="ECO:0007669"/>
    <property type="project" value="InterPro"/>
</dbReference>
<dbReference type="PANTHER" id="PTHR11472">
    <property type="entry name" value="DNA REPAIR DEAD HELICASE RAD3/XP-D SUBFAMILY MEMBER"/>
    <property type="match status" value="1"/>
</dbReference>
<name>A0A0N4UIY4_DRAME</name>
<dbReference type="PANTHER" id="PTHR11472:SF47">
    <property type="entry name" value="FANCONI ANEMIA GROUP J PROTEIN"/>
    <property type="match status" value="1"/>
</dbReference>
<dbReference type="AlphaFoldDB" id="A0A0N4UIY4"/>
<dbReference type="Gene3D" id="3.40.50.300">
    <property type="entry name" value="P-loop containing nucleotide triphosphate hydrolases"/>
    <property type="match status" value="1"/>
</dbReference>
<dbReference type="Pfam" id="PF13307">
    <property type="entry name" value="Helicase_C_2"/>
    <property type="match status" value="1"/>
</dbReference>
<dbReference type="GO" id="GO:0003676">
    <property type="term" value="F:nucleic acid binding"/>
    <property type="evidence" value="ECO:0007669"/>
    <property type="project" value="InterPro"/>
</dbReference>
<dbReference type="GO" id="GO:0005634">
    <property type="term" value="C:nucleus"/>
    <property type="evidence" value="ECO:0007669"/>
    <property type="project" value="TreeGrafter"/>
</dbReference>
<dbReference type="STRING" id="318479.A0A0N4UIY4"/>
<gene>
    <name evidence="2" type="ORF">DME_LOCUS1854</name>
</gene>
<evidence type="ECO:0000313" key="3">
    <source>
        <dbReference type="Proteomes" id="UP000038040"/>
    </source>
</evidence>
<dbReference type="EMBL" id="UYYG01000034">
    <property type="protein sequence ID" value="VDN51881.1"/>
    <property type="molecule type" value="Genomic_DNA"/>
</dbReference>
<reference evidence="5" key="1">
    <citation type="submission" date="2017-02" db="UniProtKB">
        <authorList>
            <consortium name="WormBaseParasite"/>
        </authorList>
    </citation>
    <scope>IDENTIFICATION</scope>
</reference>
<dbReference type="GO" id="GO:0006289">
    <property type="term" value="P:nucleotide-excision repair"/>
    <property type="evidence" value="ECO:0007669"/>
    <property type="project" value="TreeGrafter"/>
</dbReference>
<protein>
    <submittedName>
        <fullName evidence="5">HELICc2 domain-containing protein</fullName>
    </submittedName>
</protein>
<dbReference type="GO" id="GO:0005524">
    <property type="term" value="F:ATP binding"/>
    <property type="evidence" value="ECO:0007669"/>
    <property type="project" value="InterPro"/>
</dbReference>
<keyword evidence="4" id="KW-1185">Reference proteome</keyword>
<dbReference type="Proteomes" id="UP000274756">
    <property type="component" value="Unassembled WGS sequence"/>
</dbReference>
<proteinExistence type="predicted"/>
<sequence length="103" mass="12030">MNILSGDDWYTIQAYRALNQALGRCLRHRTDWGALLMVDERLLPNKPNANFAKLSKWIRKGLRSMCNYENFIDELTKFVSSMQELDLKINEEMAKSKNSAKIF</sequence>
<accession>A0A0N4UIY4</accession>
<dbReference type="InterPro" id="IPR027417">
    <property type="entry name" value="P-loop_NTPase"/>
</dbReference>
<dbReference type="GO" id="GO:0003678">
    <property type="term" value="F:DNA helicase activity"/>
    <property type="evidence" value="ECO:0007669"/>
    <property type="project" value="TreeGrafter"/>
</dbReference>
<evidence type="ECO:0000313" key="2">
    <source>
        <dbReference type="EMBL" id="VDN51881.1"/>
    </source>
</evidence>
<dbReference type="InterPro" id="IPR006555">
    <property type="entry name" value="ATP-dep_Helicase_C"/>
</dbReference>
<dbReference type="OrthoDB" id="19182at2759"/>
<reference evidence="2 4" key="2">
    <citation type="submission" date="2018-11" db="EMBL/GenBank/DDBJ databases">
        <authorList>
            <consortium name="Pathogen Informatics"/>
        </authorList>
    </citation>
    <scope>NUCLEOTIDE SEQUENCE [LARGE SCALE GENOMIC DNA]</scope>
</reference>
<dbReference type="InterPro" id="IPR045028">
    <property type="entry name" value="DinG/Rad3-like"/>
</dbReference>